<gene>
    <name evidence="2" type="ORF">FCN80_11360</name>
</gene>
<evidence type="ECO:0000313" key="3">
    <source>
        <dbReference type="Proteomes" id="UP000305202"/>
    </source>
</evidence>
<feature type="transmembrane region" description="Helical" evidence="1">
    <location>
        <begin position="40"/>
        <end position="57"/>
    </location>
</feature>
<dbReference type="Proteomes" id="UP000305202">
    <property type="component" value="Unassembled WGS sequence"/>
</dbReference>
<dbReference type="Pfam" id="PF11666">
    <property type="entry name" value="DUF2933"/>
    <property type="match status" value="1"/>
</dbReference>
<keyword evidence="1" id="KW-1133">Transmembrane helix</keyword>
<comment type="caution">
    <text evidence="2">The sequence shown here is derived from an EMBL/GenBank/DDBJ whole genome shotgun (WGS) entry which is preliminary data.</text>
</comment>
<feature type="transmembrane region" description="Helical" evidence="1">
    <location>
        <begin position="12"/>
        <end position="28"/>
    </location>
</feature>
<sequence length="72" mass="7777">MGQRMFGDGKGLHWLAGLAGLVGAGVLLQRSGHLSPVLSYWPYALFLLCPLMHLMHGHGNHNAHDDHGKSGH</sequence>
<name>A0ABY2SMN3_9HYPH</name>
<accession>A0ABY2SMN3</accession>
<evidence type="ECO:0000313" key="2">
    <source>
        <dbReference type="EMBL" id="TKI06167.1"/>
    </source>
</evidence>
<dbReference type="InterPro" id="IPR021682">
    <property type="entry name" value="DUF2933"/>
</dbReference>
<proteinExistence type="predicted"/>
<reference evidence="2 3" key="1">
    <citation type="submission" date="2019-04" db="EMBL/GenBank/DDBJ databases">
        <authorList>
            <person name="Li M."/>
            <person name="Gao C."/>
        </authorList>
    </citation>
    <scope>NUCLEOTIDE SEQUENCE [LARGE SCALE GENOMIC DNA]</scope>
    <source>
        <strain evidence="2 3">BGMRC 2031</strain>
    </source>
</reference>
<evidence type="ECO:0000256" key="1">
    <source>
        <dbReference type="SAM" id="Phobius"/>
    </source>
</evidence>
<keyword evidence="1" id="KW-0472">Membrane</keyword>
<keyword evidence="3" id="KW-1185">Reference proteome</keyword>
<protein>
    <submittedName>
        <fullName evidence="2">DUF2933 domain-containing protein</fullName>
    </submittedName>
</protein>
<dbReference type="EMBL" id="SZPQ01000015">
    <property type="protein sequence ID" value="TKI06167.1"/>
    <property type="molecule type" value="Genomic_DNA"/>
</dbReference>
<keyword evidence="1" id="KW-0812">Transmembrane</keyword>
<organism evidence="2 3">
    <name type="scientific">Martelella alba</name>
    <dbReference type="NCBI Taxonomy" id="2590451"/>
    <lineage>
        <taxon>Bacteria</taxon>
        <taxon>Pseudomonadati</taxon>
        <taxon>Pseudomonadota</taxon>
        <taxon>Alphaproteobacteria</taxon>
        <taxon>Hyphomicrobiales</taxon>
        <taxon>Aurantimonadaceae</taxon>
        <taxon>Martelella</taxon>
    </lineage>
</organism>